<dbReference type="InterPro" id="IPR040653">
    <property type="entry name" value="Csd3_N"/>
</dbReference>
<dbReference type="PANTHER" id="PTHR21666">
    <property type="entry name" value="PEPTIDASE-RELATED"/>
    <property type="match status" value="1"/>
</dbReference>
<gene>
    <name evidence="9" type="ORF">CMUC_1610</name>
</gene>
<dbReference type="InterPro" id="IPR011055">
    <property type="entry name" value="Dup_hybrid_motif"/>
</dbReference>
<evidence type="ECO:0000256" key="1">
    <source>
        <dbReference type="ARBA" id="ARBA00001947"/>
    </source>
</evidence>
<evidence type="ECO:0000256" key="4">
    <source>
        <dbReference type="ARBA" id="ARBA00022801"/>
    </source>
</evidence>
<evidence type="ECO:0000259" key="7">
    <source>
        <dbReference type="Pfam" id="PF01551"/>
    </source>
</evidence>
<dbReference type="GO" id="GO:0004222">
    <property type="term" value="F:metalloendopeptidase activity"/>
    <property type="evidence" value="ECO:0007669"/>
    <property type="project" value="TreeGrafter"/>
</dbReference>
<dbReference type="CDD" id="cd12797">
    <property type="entry name" value="M23_peptidase"/>
    <property type="match status" value="1"/>
</dbReference>
<dbReference type="Gene3D" id="2.70.70.10">
    <property type="entry name" value="Glucose Permease (Domain IIA)"/>
    <property type="match status" value="1"/>
</dbReference>
<sequence length="396" mass="44919">MIRATLFLVLLIVNLYALKPSVEELSWENGTPFLGFLEKNKIPLSIFYGLSSEDQELAAEISAGVTYQILRDSDGSIAQVLIPVSDELQMHIYKDSSNVYRLDFIPISYQSENVILNIEITRSVTEDIYEYTGSIGLAIAFRDAFKGEKGIDFKKIQKGDRVVIVYSQKRRMGRIFGTPEIYAAYFQTRGKQYTMYKFEDKFYDKNGKEYDKFFLIRPVLNARITSPFTLKRYHPILRRYRAHLGVDYGAPRGTPVRSAGDGKVKFVGTKNGYGKVIIVSHAGGYETLYAHLNGFVKGIKSGQSVKQGVNIGFVGSSGMSTGPHLHFGLYRNNKPINPESMLKVAKSVVDNKDTKKFKQIVIQYDSVIKKSIDTNKSVSKEQRFENLVEIREKNER</sequence>
<dbReference type="AlphaFoldDB" id="A0A6G5QI65"/>
<dbReference type="GO" id="GO:0046872">
    <property type="term" value="F:metal ion binding"/>
    <property type="evidence" value="ECO:0007669"/>
    <property type="project" value="UniProtKB-KW"/>
</dbReference>
<keyword evidence="5" id="KW-0862">Zinc</keyword>
<keyword evidence="10" id="KW-1185">Reference proteome</keyword>
<evidence type="ECO:0000256" key="5">
    <source>
        <dbReference type="ARBA" id="ARBA00022833"/>
    </source>
</evidence>
<dbReference type="InterPro" id="IPR050570">
    <property type="entry name" value="Cell_wall_metabolism_enzyme"/>
</dbReference>
<dbReference type="EMBL" id="CP012542">
    <property type="protein sequence ID" value="QCD45360.1"/>
    <property type="molecule type" value="Genomic_DNA"/>
</dbReference>
<evidence type="ECO:0000313" key="9">
    <source>
        <dbReference type="EMBL" id="QCD45360.1"/>
    </source>
</evidence>
<evidence type="ECO:0000256" key="3">
    <source>
        <dbReference type="ARBA" id="ARBA00022723"/>
    </source>
</evidence>
<evidence type="ECO:0000313" key="10">
    <source>
        <dbReference type="Proteomes" id="UP000503264"/>
    </source>
</evidence>
<evidence type="ECO:0000259" key="8">
    <source>
        <dbReference type="Pfam" id="PF18059"/>
    </source>
</evidence>
<dbReference type="SUPFAM" id="SSF51261">
    <property type="entry name" value="Duplicated hybrid motif"/>
    <property type="match status" value="1"/>
</dbReference>
<accession>A0A6G5QI65</accession>
<proteinExistence type="predicted"/>
<keyword evidence="3" id="KW-0479">Metal-binding</keyword>
<feature type="domain" description="M23ase beta-sheet core" evidence="7">
    <location>
        <begin position="242"/>
        <end position="338"/>
    </location>
</feature>
<organism evidence="9 10">
    <name type="scientific">Campylobacter mucosalis CCUG 21559</name>
    <dbReference type="NCBI Taxonomy" id="1032067"/>
    <lineage>
        <taxon>Bacteria</taxon>
        <taxon>Pseudomonadati</taxon>
        <taxon>Campylobacterota</taxon>
        <taxon>Epsilonproteobacteria</taxon>
        <taxon>Campylobacterales</taxon>
        <taxon>Campylobacteraceae</taxon>
        <taxon>Campylobacter</taxon>
    </lineage>
</organism>
<dbReference type="InterPro" id="IPR016047">
    <property type="entry name" value="M23ase_b-sheet_dom"/>
</dbReference>
<comment type="cofactor">
    <cofactor evidence="1">
        <name>Zn(2+)</name>
        <dbReference type="ChEBI" id="CHEBI:29105"/>
    </cofactor>
</comment>
<reference evidence="9 10" key="1">
    <citation type="submission" date="2016-07" db="EMBL/GenBank/DDBJ databases">
        <title>Comparative genomics of the Campylobacter concisus group.</title>
        <authorList>
            <person name="Miller W.G."/>
            <person name="Yee E."/>
            <person name="Chapman M.H."/>
            <person name="Huynh S."/>
            <person name="Bono J.L."/>
            <person name="On S.L.W."/>
            <person name="StLeger J."/>
            <person name="Foster G."/>
            <person name="Parker C.T."/>
        </authorList>
    </citation>
    <scope>NUCLEOTIDE SEQUENCE [LARGE SCALE GENOMIC DNA]</scope>
    <source>
        <strain evidence="9 10">CCUG 21559</strain>
    </source>
</reference>
<keyword evidence="2" id="KW-0645">Protease</keyword>
<dbReference type="Proteomes" id="UP000503264">
    <property type="component" value="Chromosome"/>
</dbReference>
<evidence type="ECO:0000256" key="6">
    <source>
        <dbReference type="ARBA" id="ARBA00023049"/>
    </source>
</evidence>
<dbReference type="Pfam" id="PF01551">
    <property type="entry name" value="Peptidase_M23"/>
    <property type="match status" value="1"/>
</dbReference>
<keyword evidence="4" id="KW-0378">Hydrolase</keyword>
<evidence type="ECO:0000256" key="2">
    <source>
        <dbReference type="ARBA" id="ARBA00022670"/>
    </source>
</evidence>
<keyword evidence="6" id="KW-0482">Metalloprotease</keyword>
<dbReference type="GO" id="GO:0006508">
    <property type="term" value="P:proteolysis"/>
    <property type="evidence" value="ECO:0007669"/>
    <property type="project" value="UniProtKB-KW"/>
</dbReference>
<feature type="domain" description="Csd3 N-terminal" evidence="8">
    <location>
        <begin position="25"/>
        <end position="107"/>
    </location>
</feature>
<dbReference type="Pfam" id="PF18059">
    <property type="entry name" value="Csd3_N"/>
    <property type="match status" value="1"/>
</dbReference>
<dbReference type="Gene3D" id="3.10.450.350">
    <property type="match status" value="1"/>
</dbReference>
<dbReference type="PANTHER" id="PTHR21666:SF288">
    <property type="entry name" value="CELL DIVISION PROTEIN YTFB"/>
    <property type="match status" value="1"/>
</dbReference>
<protein>
    <submittedName>
        <fullName evidence="9">Zinc metallopeptidase, M23 family</fullName>
    </submittedName>
</protein>
<name>A0A6G5QI65_9BACT</name>